<name>A0A1I6TZ61_9ACTN</name>
<sequence>MLLRCLTALAGVTALLLPAEYPIELDGAGGVTDRVRALDGREEEVRTAVADVAGEGLRLYVAYVRDFAGLTAQTWTDATAERNQLPAEAVLLAVGTAEGAFAFSVDASSGLTPEQIDEIRRTAVGPAVERHDWAGAAIRAARGLAAVREGAPVPTPAPSTGPANPRGRRRGAGGPRWCCRSRCSRPGSWCCAIWWHAVPGAGADRAASDDNRPLGGGCWPVRRPIRVRGVRHRRMVWHMQTGGEE</sequence>
<dbReference type="EMBL" id="FPAB01000005">
    <property type="protein sequence ID" value="SFS94482.1"/>
    <property type="molecule type" value="Genomic_DNA"/>
</dbReference>
<evidence type="ECO:0000256" key="1">
    <source>
        <dbReference type="SAM" id="MobiDB-lite"/>
    </source>
</evidence>
<proteinExistence type="predicted"/>
<evidence type="ECO:0000259" key="2">
    <source>
        <dbReference type="Pfam" id="PF04536"/>
    </source>
</evidence>
<dbReference type="RefSeq" id="WP_093843395.1">
    <property type="nucleotide sequence ID" value="NZ_FPAB01000005.1"/>
</dbReference>
<evidence type="ECO:0000313" key="3">
    <source>
        <dbReference type="EMBL" id="SFS94482.1"/>
    </source>
</evidence>
<protein>
    <submittedName>
        <fullName evidence="3">TLP18.3, Psb32 and MOLO-1 founding protein of phosphatase</fullName>
    </submittedName>
</protein>
<dbReference type="Proteomes" id="UP000198873">
    <property type="component" value="Unassembled WGS sequence"/>
</dbReference>
<feature type="region of interest" description="Disordered" evidence="1">
    <location>
        <begin position="149"/>
        <end position="174"/>
    </location>
</feature>
<dbReference type="Gene3D" id="3.10.310.50">
    <property type="match status" value="1"/>
</dbReference>
<dbReference type="InterPro" id="IPR007621">
    <property type="entry name" value="TPM_dom"/>
</dbReference>
<dbReference type="STRING" id="1176198.SAMN05444716_105113"/>
<dbReference type="AlphaFoldDB" id="A0A1I6TZ61"/>
<reference evidence="4" key="1">
    <citation type="submission" date="2016-10" db="EMBL/GenBank/DDBJ databases">
        <authorList>
            <person name="Varghese N."/>
            <person name="Submissions S."/>
        </authorList>
    </citation>
    <scope>NUCLEOTIDE SEQUENCE [LARGE SCALE GENOMIC DNA]</scope>
    <source>
        <strain evidence="4">CGMCC 4.7047</strain>
    </source>
</reference>
<evidence type="ECO:0000313" key="4">
    <source>
        <dbReference type="Proteomes" id="UP000198873"/>
    </source>
</evidence>
<feature type="domain" description="TPM" evidence="2">
    <location>
        <begin position="32"/>
        <end position="146"/>
    </location>
</feature>
<dbReference type="Pfam" id="PF04536">
    <property type="entry name" value="TPM_phosphatase"/>
    <property type="match status" value="1"/>
</dbReference>
<organism evidence="3 4">
    <name type="scientific">Streptomyces harbinensis</name>
    <dbReference type="NCBI Taxonomy" id="1176198"/>
    <lineage>
        <taxon>Bacteria</taxon>
        <taxon>Bacillati</taxon>
        <taxon>Actinomycetota</taxon>
        <taxon>Actinomycetes</taxon>
        <taxon>Kitasatosporales</taxon>
        <taxon>Streptomycetaceae</taxon>
        <taxon>Streptomyces</taxon>
    </lineage>
</organism>
<accession>A0A1I6TZ61</accession>
<gene>
    <name evidence="3" type="ORF">SAMN05444716_105113</name>
</gene>
<keyword evidence="4" id="KW-1185">Reference proteome</keyword>